<dbReference type="PANTHER" id="PTHR30231:SF41">
    <property type="entry name" value="DNA POLYMERASE III SUBUNIT EPSILON"/>
    <property type="match status" value="1"/>
</dbReference>
<reference evidence="5 6" key="1">
    <citation type="submission" date="2019-03" db="EMBL/GenBank/DDBJ databases">
        <title>Genomic Encyclopedia of Type Strains, Phase IV (KMG-IV): sequencing the most valuable type-strain genomes for metagenomic binning, comparative biology and taxonomic classification.</title>
        <authorList>
            <person name="Goeker M."/>
        </authorList>
    </citation>
    <scope>NUCLEOTIDE SEQUENCE [LARGE SCALE GENOMIC DNA]</scope>
    <source>
        <strain evidence="5 6">DSM 23802</strain>
    </source>
</reference>
<keyword evidence="3" id="KW-0269">Exonuclease</keyword>
<accession>A0A4R3KGJ0</accession>
<dbReference type="InterPro" id="IPR012337">
    <property type="entry name" value="RNaseH-like_sf"/>
</dbReference>
<dbReference type="AlphaFoldDB" id="A0A4R3KGJ0"/>
<dbReference type="CDD" id="cd06127">
    <property type="entry name" value="DEDDh"/>
    <property type="match status" value="1"/>
</dbReference>
<dbReference type="GO" id="GO:0045004">
    <property type="term" value="P:DNA replication proofreading"/>
    <property type="evidence" value="ECO:0007669"/>
    <property type="project" value="TreeGrafter"/>
</dbReference>
<evidence type="ECO:0000256" key="2">
    <source>
        <dbReference type="ARBA" id="ARBA00022801"/>
    </source>
</evidence>
<dbReference type="NCBIfam" id="TIGR00573">
    <property type="entry name" value="dnaq"/>
    <property type="match status" value="1"/>
</dbReference>
<dbReference type="SMART" id="SM00479">
    <property type="entry name" value="EXOIII"/>
    <property type="match status" value="1"/>
</dbReference>
<dbReference type="GO" id="GO:0003677">
    <property type="term" value="F:DNA binding"/>
    <property type="evidence" value="ECO:0007669"/>
    <property type="project" value="InterPro"/>
</dbReference>
<evidence type="ECO:0000313" key="6">
    <source>
        <dbReference type="Proteomes" id="UP000295788"/>
    </source>
</evidence>
<evidence type="ECO:0000313" key="5">
    <source>
        <dbReference type="EMBL" id="TCS82536.1"/>
    </source>
</evidence>
<keyword evidence="2" id="KW-0378">Hydrolase</keyword>
<dbReference type="InterPro" id="IPR036397">
    <property type="entry name" value="RNaseH_sf"/>
</dbReference>
<evidence type="ECO:0000256" key="1">
    <source>
        <dbReference type="ARBA" id="ARBA00022722"/>
    </source>
</evidence>
<sequence length="227" mass="26131">MALLKKNHQLFHEIQPLLIPKKEMVDPDHRLKEIEYVVFDTETTGFHPYAGDQIIAIGAVKLVRGQITETFHTYVNPLREVPKEIETLTGITNQQLKDQPLILDAIYQFLQFAYQSYLVAHGADFDLHFLNIALKKHTGLKIRHPIIDTMNIAFHLLPRLDSHHLDRLLEFYQIPIVDRHTALGDAKMTAKLFQCLLQQLEEKGISTVGALKRSMPSVCRQAPYLKF</sequence>
<dbReference type="SUPFAM" id="SSF53098">
    <property type="entry name" value="Ribonuclease H-like"/>
    <property type="match status" value="1"/>
</dbReference>
<dbReference type="FunFam" id="3.30.420.10:FF:000045">
    <property type="entry name" value="3'-5' exonuclease DinG"/>
    <property type="match status" value="1"/>
</dbReference>
<dbReference type="GO" id="GO:0008408">
    <property type="term" value="F:3'-5' exonuclease activity"/>
    <property type="evidence" value="ECO:0007669"/>
    <property type="project" value="TreeGrafter"/>
</dbReference>
<dbReference type="Gene3D" id="3.30.420.10">
    <property type="entry name" value="Ribonuclease H-like superfamily/Ribonuclease H"/>
    <property type="match status" value="1"/>
</dbReference>
<dbReference type="GO" id="GO:0005829">
    <property type="term" value="C:cytosol"/>
    <property type="evidence" value="ECO:0007669"/>
    <property type="project" value="TreeGrafter"/>
</dbReference>
<keyword evidence="6" id="KW-1185">Reference proteome</keyword>
<gene>
    <name evidence="5" type="ORF">EDD72_10825</name>
</gene>
<evidence type="ECO:0000259" key="4">
    <source>
        <dbReference type="SMART" id="SM00479"/>
    </source>
</evidence>
<evidence type="ECO:0000256" key="3">
    <source>
        <dbReference type="ARBA" id="ARBA00022839"/>
    </source>
</evidence>
<dbReference type="EMBL" id="SMAB01000008">
    <property type="protein sequence ID" value="TCS82536.1"/>
    <property type="molecule type" value="Genomic_DNA"/>
</dbReference>
<dbReference type="InterPro" id="IPR013520">
    <property type="entry name" value="Ribonucl_H"/>
</dbReference>
<organism evidence="5 6">
    <name type="scientific">Tepidibacillus fermentans</name>
    <dbReference type="NCBI Taxonomy" id="1281767"/>
    <lineage>
        <taxon>Bacteria</taxon>
        <taxon>Bacillati</taxon>
        <taxon>Bacillota</taxon>
        <taxon>Bacilli</taxon>
        <taxon>Bacillales</taxon>
        <taxon>Bacillaceae</taxon>
        <taxon>Tepidibacillus</taxon>
    </lineage>
</organism>
<feature type="domain" description="Exonuclease" evidence="4">
    <location>
        <begin position="35"/>
        <end position="202"/>
    </location>
</feature>
<name>A0A4R3KGJ0_9BACI</name>
<keyword evidence="1" id="KW-0540">Nuclease</keyword>
<dbReference type="Pfam" id="PF00929">
    <property type="entry name" value="RNase_T"/>
    <property type="match status" value="1"/>
</dbReference>
<comment type="caution">
    <text evidence="5">The sequence shown here is derived from an EMBL/GenBank/DDBJ whole genome shotgun (WGS) entry which is preliminary data.</text>
</comment>
<dbReference type="OrthoDB" id="9804290at2"/>
<dbReference type="RefSeq" id="WP_132768573.1">
    <property type="nucleotide sequence ID" value="NZ_SMAB01000008.1"/>
</dbReference>
<dbReference type="Proteomes" id="UP000295788">
    <property type="component" value="Unassembled WGS sequence"/>
</dbReference>
<dbReference type="PANTHER" id="PTHR30231">
    <property type="entry name" value="DNA POLYMERASE III SUBUNIT EPSILON"/>
    <property type="match status" value="1"/>
</dbReference>
<dbReference type="InterPro" id="IPR006054">
    <property type="entry name" value="DnaQ"/>
</dbReference>
<dbReference type="GO" id="GO:0003887">
    <property type="term" value="F:DNA-directed DNA polymerase activity"/>
    <property type="evidence" value="ECO:0007669"/>
    <property type="project" value="InterPro"/>
</dbReference>
<proteinExistence type="predicted"/>
<protein>
    <submittedName>
        <fullName evidence="5">DNA polymerase-3 subunit epsilon</fullName>
    </submittedName>
</protein>